<keyword evidence="3 10" id="KW-0285">Flavoprotein</keyword>
<evidence type="ECO:0000256" key="9">
    <source>
        <dbReference type="ARBA" id="ARBA00048540"/>
    </source>
</evidence>
<comment type="caution">
    <text evidence="12">The sequence shown here is derived from an EMBL/GenBank/DDBJ whole genome shotgun (WGS) entry which is preliminary data.</text>
</comment>
<dbReference type="AlphaFoldDB" id="A0A940PBA2"/>
<feature type="binding site" evidence="11">
    <location>
        <position position="147"/>
    </location>
    <ligand>
        <name>Mg(2+)</name>
        <dbReference type="ChEBI" id="CHEBI:18420"/>
    </ligand>
</feature>
<evidence type="ECO:0000256" key="10">
    <source>
        <dbReference type="PIRNR" id="PIRNR006268"/>
    </source>
</evidence>
<comment type="similarity">
    <text evidence="10">Belongs to the ApbE family.</text>
</comment>
<evidence type="ECO:0000256" key="8">
    <source>
        <dbReference type="ARBA" id="ARBA00031306"/>
    </source>
</evidence>
<evidence type="ECO:0000313" key="12">
    <source>
        <dbReference type="EMBL" id="MBP1040863.1"/>
    </source>
</evidence>
<dbReference type="Pfam" id="PF02424">
    <property type="entry name" value="ApbE"/>
    <property type="match status" value="1"/>
</dbReference>
<dbReference type="EC" id="2.7.1.180" evidence="1 10"/>
<dbReference type="GO" id="GO:0016740">
    <property type="term" value="F:transferase activity"/>
    <property type="evidence" value="ECO:0007669"/>
    <property type="project" value="UniProtKB-UniRule"/>
</dbReference>
<sequence length="308" mass="34759">MEIDKRRLYLMGTVIELWVDHDHSEQLLDQAEEMLIDYERRFSANDASSDLMRINQQAGHAPVSVREDLFELIQKGKEQSILRDSYLNIAIGPLIQEWRVGFKDAKFPTDGRIKQLLTVIDPRYITLDDERQSVFLEKKGMAIDLGALAKGYFADKVIEFFKRREARAGLIDLGGNVLTFGDAPNHADGKWRVAIQNPFLPRGHSAAIVLVKNQSVVTSGIYERRFEWQGKSYHHIFDSETGYPLQSELASLTVISDESLVGEIWTTRLFGKKAVTVIRELRTVAGGEGLVITTDGQLAHTEGVVLED</sequence>
<keyword evidence="5 10" id="KW-0479">Metal-binding</keyword>
<dbReference type="PIRSF" id="PIRSF006268">
    <property type="entry name" value="ApbE"/>
    <property type="match status" value="1"/>
</dbReference>
<dbReference type="PANTHER" id="PTHR30040">
    <property type="entry name" value="THIAMINE BIOSYNTHESIS LIPOPROTEIN APBE"/>
    <property type="match status" value="1"/>
</dbReference>
<dbReference type="InterPro" id="IPR003374">
    <property type="entry name" value="ApbE-like_sf"/>
</dbReference>
<gene>
    <name evidence="12" type="ORF">I6N95_07585</name>
</gene>
<organism evidence="12 13">
    <name type="scientific">Vagococcus allomyrinae</name>
    <dbReference type="NCBI Taxonomy" id="2794353"/>
    <lineage>
        <taxon>Bacteria</taxon>
        <taxon>Bacillati</taxon>
        <taxon>Bacillota</taxon>
        <taxon>Bacilli</taxon>
        <taxon>Lactobacillales</taxon>
        <taxon>Enterococcaceae</taxon>
        <taxon>Vagococcus</taxon>
    </lineage>
</organism>
<evidence type="ECO:0000256" key="3">
    <source>
        <dbReference type="ARBA" id="ARBA00022630"/>
    </source>
</evidence>
<accession>A0A940PBA2</accession>
<reference evidence="12" key="1">
    <citation type="submission" date="2020-12" db="EMBL/GenBank/DDBJ databases">
        <title>Vagococcus allomyrinae sp. nov. and Enterococcus lavae sp. nov., isolated from the larvae of Allomyrina dichotoma.</title>
        <authorList>
            <person name="Lee S.D."/>
        </authorList>
    </citation>
    <scope>NUCLEOTIDE SEQUENCE</scope>
    <source>
        <strain evidence="12">BWB3-3</strain>
    </source>
</reference>
<evidence type="ECO:0000256" key="6">
    <source>
        <dbReference type="ARBA" id="ARBA00022827"/>
    </source>
</evidence>
<keyword evidence="6 10" id="KW-0274">FAD</keyword>
<dbReference type="PANTHER" id="PTHR30040:SF2">
    <property type="entry name" value="FAD:PROTEIN FMN TRANSFERASE"/>
    <property type="match status" value="1"/>
</dbReference>
<evidence type="ECO:0000313" key="13">
    <source>
        <dbReference type="Proteomes" id="UP000674938"/>
    </source>
</evidence>
<keyword evidence="7 10" id="KW-0460">Magnesium</keyword>
<comment type="cofactor">
    <cofactor evidence="11">
        <name>Mg(2+)</name>
        <dbReference type="ChEBI" id="CHEBI:18420"/>
    </cofactor>
    <cofactor evidence="11">
        <name>Mn(2+)</name>
        <dbReference type="ChEBI" id="CHEBI:29035"/>
    </cofactor>
    <text evidence="11">Magnesium. Can also use manganese.</text>
</comment>
<evidence type="ECO:0000256" key="1">
    <source>
        <dbReference type="ARBA" id="ARBA00011955"/>
    </source>
</evidence>
<protein>
    <recommendedName>
        <fullName evidence="2 10">FAD:protein FMN transferase</fullName>
        <ecNumber evidence="1 10">2.7.1.180</ecNumber>
    </recommendedName>
    <alternativeName>
        <fullName evidence="8 10">Flavin transferase</fullName>
    </alternativeName>
</protein>
<evidence type="ECO:0000256" key="5">
    <source>
        <dbReference type="ARBA" id="ARBA00022723"/>
    </source>
</evidence>
<dbReference type="Gene3D" id="3.10.520.10">
    <property type="entry name" value="ApbE-like domains"/>
    <property type="match status" value="1"/>
</dbReference>
<name>A0A940PBA2_9ENTE</name>
<dbReference type="GO" id="GO:0046872">
    <property type="term" value="F:metal ion binding"/>
    <property type="evidence" value="ECO:0007669"/>
    <property type="project" value="UniProtKB-UniRule"/>
</dbReference>
<evidence type="ECO:0000256" key="4">
    <source>
        <dbReference type="ARBA" id="ARBA00022679"/>
    </source>
</evidence>
<keyword evidence="4 10" id="KW-0808">Transferase</keyword>
<dbReference type="Proteomes" id="UP000674938">
    <property type="component" value="Unassembled WGS sequence"/>
</dbReference>
<keyword evidence="13" id="KW-1185">Reference proteome</keyword>
<dbReference type="SUPFAM" id="SSF143631">
    <property type="entry name" value="ApbE-like"/>
    <property type="match status" value="1"/>
</dbReference>
<proteinExistence type="inferred from homology"/>
<feature type="binding site" evidence="11">
    <location>
        <position position="267"/>
    </location>
    <ligand>
        <name>Mg(2+)</name>
        <dbReference type="ChEBI" id="CHEBI:18420"/>
    </ligand>
</feature>
<dbReference type="EMBL" id="JAEEGA010000004">
    <property type="protein sequence ID" value="MBP1040863.1"/>
    <property type="molecule type" value="Genomic_DNA"/>
</dbReference>
<evidence type="ECO:0000256" key="7">
    <source>
        <dbReference type="ARBA" id="ARBA00022842"/>
    </source>
</evidence>
<dbReference type="InterPro" id="IPR024932">
    <property type="entry name" value="ApbE"/>
</dbReference>
<evidence type="ECO:0000256" key="11">
    <source>
        <dbReference type="PIRSR" id="PIRSR006268-2"/>
    </source>
</evidence>
<evidence type="ECO:0000256" key="2">
    <source>
        <dbReference type="ARBA" id="ARBA00016337"/>
    </source>
</evidence>
<comment type="catalytic activity">
    <reaction evidence="9 10">
        <text>L-threonyl-[protein] + FAD = FMN-L-threonyl-[protein] + AMP + H(+)</text>
        <dbReference type="Rhea" id="RHEA:36847"/>
        <dbReference type="Rhea" id="RHEA-COMP:11060"/>
        <dbReference type="Rhea" id="RHEA-COMP:11061"/>
        <dbReference type="ChEBI" id="CHEBI:15378"/>
        <dbReference type="ChEBI" id="CHEBI:30013"/>
        <dbReference type="ChEBI" id="CHEBI:57692"/>
        <dbReference type="ChEBI" id="CHEBI:74257"/>
        <dbReference type="ChEBI" id="CHEBI:456215"/>
        <dbReference type="EC" id="2.7.1.180"/>
    </reaction>
</comment>